<accession>A0A1I6HJD4</accession>
<evidence type="ECO:0000313" key="3">
    <source>
        <dbReference type="Proteomes" id="UP000198531"/>
    </source>
</evidence>
<dbReference type="Gene3D" id="1.10.10.10">
    <property type="entry name" value="Winged helix-like DNA-binding domain superfamily/Winged helix DNA-binding domain"/>
    <property type="match status" value="1"/>
</dbReference>
<keyword evidence="2" id="KW-0238">DNA-binding</keyword>
<dbReference type="SUPFAM" id="SSF46785">
    <property type="entry name" value="Winged helix' DNA-binding domain"/>
    <property type="match status" value="1"/>
</dbReference>
<evidence type="ECO:0000313" key="2">
    <source>
        <dbReference type="EMBL" id="SFR54484.1"/>
    </source>
</evidence>
<feature type="domain" description="Winged helix-turn-helix transcription repressor HrcA DNA-binding" evidence="1">
    <location>
        <begin position="21"/>
        <end position="63"/>
    </location>
</feature>
<dbReference type="AlphaFoldDB" id="A0A1I6HJD4"/>
<protein>
    <submittedName>
        <fullName evidence="2">Winged helix-turn-helix transcription repressor, HrcA DNA-binding</fullName>
    </submittedName>
</protein>
<dbReference type="Pfam" id="PF03444">
    <property type="entry name" value="WHD_HrcA"/>
    <property type="match status" value="1"/>
</dbReference>
<name>A0A1I6HJD4_9EURY</name>
<dbReference type="InterPro" id="IPR036390">
    <property type="entry name" value="WH_DNA-bd_sf"/>
</dbReference>
<dbReference type="Proteomes" id="UP000198531">
    <property type="component" value="Unassembled WGS sequence"/>
</dbReference>
<sequence length="106" mass="12047">MELRPTDFMILDRLREGRNVGANLALELDRNRGYVNNQLSKLASLELVRRVGPSENGGLYELTEKGDLAVTYQNRYKDDSVDFESLLDEKLTTTRNVEPTVEAAEE</sequence>
<gene>
    <name evidence="2" type="ORF">SAMN04487947_2136</name>
</gene>
<dbReference type="InterPro" id="IPR036388">
    <property type="entry name" value="WH-like_DNA-bd_sf"/>
</dbReference>
<organism evidence="2 3">
    <name type="scientific">Halogeometricum rufum</name>
    <dbReference type="NCBI Taxonomy" id="553469"/>
    <lineage>
        <taxon>Archaea</taxon>
        <taxon>Methanobacteriati</taxon>
        <taxon>Methanobacteriota</taxon>
        <taxon>Stenosarchaea group</taxon>
        <taxon>Halobacteria</taxon>
        <taxon>Halobacteriales</taxon>
        <taxon>Haloferacaceae</taxon>
        <taxon>Halogeometricum</taxon>
    </lineage>
</organism>
<dbReference type="EMBL" id="FOYT01000002">
    <property type="protein sequence ID" value="SFR54484.1"/>
    <property type="molecule type" value="Genomic_DNA"/>
</dbReference>
<dbReference type="InterPro" id="IPR005104">
    <property type="entry name" value="WHTH_HrcA_DNA-bd"/>
</dbReference>
<dbReference type="GO" id="GO:0003677">
    <property type="term" value="F:DNA binding"/>
    <property type="evidence" value="ECO:0007669"/>
    <property type="project" value="UniProtKB-KW"/>
</dbReference>
<reference evidence="3" key="1">
    <citation type="submission" date="2016-10" db="EMBL/GenBank/DDBJ databases">
        <authorList>
            <person name="Varghese N."/>
            <person name="Submissions S."/>
        </authorList>
    </citation>
    <scope>NUCLEOTIDE SEQUENCE [LARGE SCALE GENOMIC DNA]</scope>
    <source>
        <strain evidence="3">CGMCC 1.7736</strain>
    </source>
</reference>
<keyword evidence="3" id="KW-1185">Reference proteome</keyword>
<proteinExistence type="predicted"/>
<evidence type="ECO:0000259" key="1">
    <source>
        <dbReference type="Pfam" id="PF03444"/>
    </source>
</evidence>
<dbReference type="GO" id="GO:0006355">
    <property type="term" value="P:regulation of DNA-templated transcription"/>
    <property type="evidence" value="ECO:0007669"/>
    <property type="project" value="InterPro"/>
</dbReference>